<dbReference type="RefSeq" id="WP_076757212.1">
    <property type="nucleotide sequence ID" value="NZ_FTPL01000001.1"/>
</dbReference>
<dbReference type="GO" id="GO:0030170">
    <property type="term" value="F:pyridoxal phosphate binding"/>
    <property type="evidence" value="ECO:0007669"/>
    <property type="project" value="InterPro"/>
</dbReference>
<dbReference type="NCBIfam" id="TIGR03528">
    <property type="entry name" value="2_3_DAP_am_ly"/>
    <property type="match status" value="1"/>
</dbReference>
<dbReference type="InterPro" id="IPR010081">
    <property type="entry name" value="DiNH2opropionate_NH3_lyase"/>
</dbReference>
<evidence type="ECO:0000256" key="1">
    <source>
        <dbReference type="ARBA" id="ARBA00001933"/>
    </source>
</evidence>
<evidence type="ECO:0000313" key="5">
    <source>
        <dbReference type="Proteomes" id="UP000187550"/>
    </source>
</evidence>
<keyword evidence="2" id="KW-0663">Pyridoxal phosphate</keyword>
<comment type="cofactor">
    <cofactor evidence="1">
        <name>pyridoxal 5'-phosphate</name>
        <dbReference type="ChEBI" id="CHEBI:597326"/>
    </cofactor>
</comment>
<proteinExistence type="predicted"/>
<dbReference type="NCBIfam" id="TIGR01747">
    <property type="entry name" value="diampropi_NH3ly"/>
    <property type="match status" value="1"/>
</dbReference>
<protein>
    <submittedName>
        <fullName evidence="4">Diaminopropionate ammonia-lyase</fullName>
    </submittedName>
</protein>
<dbReference type="PANTHER" id="PTHR42937:SF1">
    <property type="entry name" value="DIAMINOPROPIONATE AMMONIA-LYASE"/>
    <property type="match status" value="1"/>
</dbReference>
<dbReference type="Proteomes" id="UP000187550">
    <property type="component" value="Unassembled WGS sequence"/>
</dbReference>
<sequence length="406" mass="44507">MKNVKLANNTIKSTEHHSNLLSFLSKDAIEPVIQFHKSYEGYDETPLIRLKDLAGSIGVKDIYVKDESKRFGLNAFKVLGGLYAIGRYLGEKAGIPIEELTLEKLLSKELKEKVGDVVFASATDGNHGRGVAWAAKKLGFHAVIYMPRGSSLLRLKHITDTGAEGTITEWNYDDTVRYVAEQAEKNDWVVVQDTAWDGYEEIPEWIMQGYSMIGAELEEQLGDERPTHLFLQAGVGSFAAAVLGYMALLYGEELPKTYIVEPDVADCYYKSFKTDSSNSVTVGGAMQTIMAGLACGEPNETAWRIISEYAHGGFSCDDEIAALGMRVLGNPMGTDDRIISGESGAAPLGLVYELMTAKDSREIADEVGLDEKSVILVISTEGDTDPQHYRKVVWSHTTLKSEVGVG</sequence>
<dbReference type="NCBIfam" id="NF006058">
    <property type="entry name" value="PRK08206.1"/>
    <property type="match status" value="1"/>
</dbReference>
<dbReference type="GO" id="GO:0008838">
    <property type="term" value="F:diaminopropionate ammonia-lyase activity"/>
    <property type="evidence" value="ECO:0007669"/>
    <property type="project" value="InterPro"/>
</dbReference>
<keyword evidence="4" id="KW-0456">Lyase</keyword>
<evidence type="ECO:0000313" key="4">
    <source>
        <dbReference type="EMBL" id="SIT73482.1"/>
    </source>
</evidence>
<accession>A0A1U7PIF4</accession>
<evidence type="ECO:0000256" key="2">
    <source>
        <dbReference type="ARBA" id="ARBA00022898"/>
    </source>
</evidence>
<dbReference type="OrthoDB" id="34584at2"/>
<dbReference type="InterPro" id="IPR036052">
    <property type="entry name" value="TrpB-like_PALP_sf"/>
</dbReference>
<evidence type="ECO:0000259" key="3">
    <source>
        <dbReference type="Pfam" id="PF00291"/>
    </source>
</evidence>
<organism evidence="4 5">
    <name type="scientific">Edaphobacillus lindanitolerans</name>
    <dbReference type="NCBI Taxonomy" id="550447"/>
    <lineage>
        <taxon>Bacteria</taxon>
        <taxon>Bacillati</taxon>
        <taxon>Bacillota</taxon>
        <taxon>Bacilli</taxon>
        <taxon>Bacillales</taxon>
        <taxon>Bacillaceae</taxon>
        <taxon>Edaphobacillus</taxon>
    </lineage>
</organism>
<dbReference type="PANTHER" id="PTHR42937">
    <property type="match status" value="1"/>
</dbReference>
<dbReference type="STRING" id="550447.SAMN05428946_0991"/>
<dbReference type="CDD" id="cd00640">
    <property type="entry name" value="Trp-synth-beta_II"/>
    <property type="match status" value="1"/>
</dbReference>
<dbReference type="EMBL" id="FTPL01000001">
    <property type="protein sequence ID" value="SIT73482.1"/>
    <property type="molecule type" value="Genomic_DNA"/>
</dbReference>
<dbReference type="AlphaFoldDB" id="A0A1U7PIF4"/>
<dbReference type="Pfam" id="PF00291">
    <property type="entry name" value="PALP"/>
    <property type="match status" value="1"/>
</dbReference>
<reference evidence="5" key="1">
    <citation type="submission" date="2017-01" db="EMBL/GenBank/DDBJ databases">
        <authorList>
            <person name="Varghese N."/>
            <person name="Submissions S."/>
        </authorList>
    </citation>
    <scope>NUCLEOTIDE SEQUENCE [LARGE SCALE GENOMIC DNA]</scope>
    <source>
        <strain evidence="5">MNA4</strain>
    </source>
</reference>
<dbReference type="Gene3D" id="3.40.50.1100">
    <property type="match status" value="3"/>
</dbReference>
<dbReference type="GO" id="GO:1901605">
    <property type="term" value="P:alpha-amino acid metabolic process"/>
    <property type="evidence" value="ECO:0007669"/>
    <property type="project" value="UniProtKB-ARBA"/>
</dbReference>
<dbReference type="InterPro" id="IPR019871">
    <property type="entry name" value="DiNH2propionate_NH3-lyase_sub"/>
</dbReference>
<dbReference type="InterPro" id="IPR001926">
    <property type="entry name" value="TrpB-like_PALP"/>
</dbReference>
<feature type="domain" description="Tryptophan synthase beta chain-like PALP" evidence="3">
    <location>
        <begin position="41"/>
        <end position="362"/>
    </location>
</feature>
<gene>
    <name evidence="4" type="ORF">SAMN05428946_0991</name>
</gene>
<name>A0A1U7PIF4_9BACI</name>
<keyword evidence="5" id="KW-1185">Reference proteome</keyword>
<dbReference type="SUPFAM" id="SSF53686">
    <property type="entry name" value="Tryptophan synthase beta subunit-like PLP-dependent enzymes"/>
    <property type="match status" value="1"/>
</dbReference>